<evidence type="ECO:0000313" key="1">
    <source>
        <dbReference type="EMBL" id="ETX05448.1"/>
    </source>
</evidence>
<organism evidence="1 2">
    <name type="scientific">Candidatus Entotheonella gemina</name>
    <dbReference type="NCBI Taxonomy" id="1429439"/>
    <lineage>
        <taxon>Bacteria</taxon>
        <taxon>Pseudomonadati</taxon>
        <taxon>Nitrospinota/Tectimicrobiota group</taxon>
        <taxon>Candidatus Tectimicrobiota</taxon>
        <taxon>Candidatus Entotheonellia</taxon>
        <taxon>Candidatus Entotheonellales</taxon>
        <taxon>Candidatus Entotheonellaceae</taxon>
        <taxon>Candidatus Entotheonella</taxon>
    </lineage>
</organism>
<dbReference type="Proteomes" id="UP000019140">
    <property type="component" value="Unassembled WGS sequence"/>
</dbReference>
<evidence type="ECO:0008006" key="3">
    <source>
        <dbReference type="Google" id="ProtNLM"/>
    </source>
</evidence>
<evidence type="ECO:0000313" key="2">
    <source>
        <dbReference type="Proteomes" id="UP000019140"/>
    </source>
</evidence>
<dbReference type="HOGENOM" id="CLU_108447_0_0_7"/>
<dbReference type="EMBL" id="AZHX01000949">
    <property type="protein sequence ID" value="ETX05448.1"/>
    <property type="molecule type" value="Genomic_DNA"/>
</dbReference>
<reference evidence="1 2" key="1">
    <citation type="journal article" date="2014" name="Nature">
        <title>An environmental bacterial taxon with a large and distinct metabolic repertoire.</title>
        <authorList>
            <person name="Wilson M.C."/>
            <person name="Mori T."/>
            <person name="Ruckert C."/>
            <person name="Uria A.R."/>
            <person name="Helf M.J."/>
            <person name="Takada K."/>
            <person name="Gernert C."/>
            <person name="Steffens U.A."/>
            <person name="Heycke N."/>
            <person name="Schmitt S."/>
            <person name="Rinke C."/>
            <person name="Helfrich E.J."/>
            <person name="Brachmann A.O."/>
            <person name="Gurgui C."/>
            <person name="Wakimoto T."/>
            <person name="Kracht M."/>
            <person name="Crusemann M."/>
            <person name="Hentschel U."/>
            <person name="Abe I."/>
            <person name="Matsunaga S."/>
            <person name="Kalinowski J."/>
            <person name="Takeyama H."/>
            <person name="Piel J."/>
        </authorList>
    </citation>
    <scope>NUCLEOTIDE SEQUENCE [LARGE SCALE GENOMIC DNA]</scope>
    <source>
        <strain evidence="2">TSY2</strain>
    </source>
</reference>
<dbReference type="AlphaFoldDB" id="W4M5J4"/>
<sequence length="221" mass="25408">MIKISDAIRDIVHNNDQLLFGFHHQLFNLSQVARFIQPLVEARTRKSVQVSAVLMNLSRMHQKLGQHNPLPQQQFYIDKVNIHTDLCSFTLVKTSQSHRELNRMYSEIQKRDGFMTITEGISEITAIVESDNFGLTANWFTEPIRLVNQDIASVGVKFHEKFIEVPGLLYMILQTVTLQNINIVELASTATEFIIYIDQKDIYLAFDAILSQFGKQRQVAI</sequence>
<comment type="caution">
    <text evidence="1">The sequence shown here is derived from an EMBL/GenBank/DDBJ whole genome shotgun (WGS) entry which is preliminary data.</text>
</comment>
<accession>W4M5J4</accession>
<gene>
    <name evidence="1" type="ORF">ETSY2_22855</name>
</gene>
<protein>
    <recommendedName>
        <fullName evidence="3">Aspartate kinase</fullName>
    </recommendedName>
</protein>
<proteinExistence type="predicted"/>
<name>W4M5J4_9BACT</name>
<keyword evidence="2" id="KW-1185">Reference proteome</keyword>